<dbReference type="InterPro" id="IPR058664">
    <property type="entry name" value="ARB_00930-like_C"/>
</dbReference>
<dbReference type="EMBL" id="DF977495">
    <property type="protein sequence ID" value="GAW26801.1"/>
    <property type="molecule type" value="Genomic_DNA"/>
</dbReference>
<dbReference type="Proteomes" id="UP000054516">
    <property type="component" value="Unassembled WGS sequence"/>
</dbReference>
<dbReference type="OrthoDB" id="10250282at2759"/>
<gene>
    <name evidence="2" type="ORF">SAMD00023353_5000350</name>
</gene>
<accession>A0A1S8A9Q5</accession>
<sequence>MKPIVHTANSLFSVGGPWEIWRTRSQITNGRVVDLYTKSGSVGQYSSQLILLPDYGVTVSVLVAGPSSGPAISIATEMVLQSLIPTLENITLSDACESLCGTYETLEPRVNSSISIAADAAGLHLDRWVNHGVDIKAAAQAYALQSGSSPIRSVRFQASNLRGSPHAGRTTRDAHRVAYRLIFDTTGEDQNGPARVLDPISNQWSAADSIMYGEIGVDDFVVHFDANGTAMMIEPRVVRDKLQRSSQARG</sequence>
<proteinExistence type="predicted"/>
<organism evidence="2">
    <name type="scientific">Rosellinia necatrix</name>
    <name type="common">White root-rot fungus</name>
    <dbReference type="NCBI Taxonomy" id="77044"/>
    <lineage>
        <taxon>Eukaryota</taxon>
        <taxon>Fungi</taxon>
        <taxon>Dikarya</taxon>
        <taxon>Ascomycota</taxon>
        <taxon>Pezizomycotina</taxon>
        <taxon>Sordariomycetes</taxon>
        <taxon>Xylariomycetidae</taxon>
        <taxon>Xylariales</taxon>
        <taxon>Xylariaceae</taxon>
        <taxon>Rosellinia</taxon>
    </lineage>
</organism>
<dbReference type="AlphaFoldDB" id="A0A1S8A9Q5"/>
<evidence type="ECO:0000259" key="1">
    <source>
        <dbReference type="Pfam" id="PF26335"/>
    </source>
</evidence>
<protein>
    <submittedName>
        <fullName evidence="2">Putative beta-lactamase transpeptidase-like</fullName>
    </submittedName>
</protein>
<dbReference type="STRING" id="77044.A0A1S8A9Q5"/>
<dbReference type="Pfam" id="PF26335">
    <property type="entry name" value="ARB_00930_C"/>
    <property type="match status" value="1"/>
</dbReference>
<feature type="domain" description="Beta-lactamase-like ARB-00930-like C-terminal" evidence="1">
    <location>
        <begin position="94"/>
        <end position="245"/>
    </location>
</feature>
<reference evidence="2" key="1">
    <citation type="submission" date="2016-03" db="EMBL/GenBank/DDBJ databases">
        <title>Draft genome sequence of Rosellinia necatrix.</title>
        <authorList>
            <person name="Kanematsu S."/>
        </authorList>
    </citation>
    <scope>NUCLEOTIDE SEQUENCE [LARGE SCALE GENOMIC DNA]</scope>
    <source>
        <strain evidence="2">W97</strain>
    </source>
</reference>
<dbReference type="OMA" id="NNTEWND"/>
<evidence type="ECO:0000313" key="2">
    <source>
        <dbReference type="EMBL" id="GAW26801.1"/>
    </source>
</evidence>
<evidence type="ECO:0000313" key="3">
    <source>
        <dbReference type="Proteomes" id="UP000054516"/>
    </source>
</evidence>
<keyword evidence="3" id="KW-1185">Reference proteome</keyword>
<name>A0A1S8A9Q5_ROSNE</name>